<accession>A0ABV5CC39</accession>
<evidence type="ECO:0000256" key="14">
    <source>
        <dbReference type="ARBA" id="ARBA00023264"/>
    </source>
</evidence>
<keyword evidence="11" id="KW-0443">Lipid metabolism</keyword>
<dbReference type="InterPro" id="IPR033717">
    <property type="entry name" value="UDPK"/>
</dbReference>
<dbReference type="InterPro" id="IPR000829">
    <property type="entry name" value="DAGK"/>
</dbReference>
<keyword evidence="7" id="KW-0547">Nucleotide-binding</keyword>
<name>A0ABV5CC39_9SPHI</name>
<evidence type="ECO:0000256" key="11">
    <source>
        <dbReference type="ARBA" id="ARBA00023098"/>
    </source>
</evidence>
<keyword evidence="9" id="KW-0067">ATP-binding</keyword>
<gene>
    <name evidence="16" type="ORF">WKR92_04610</name>
</gene>
<evidence type="ECO:0000256" key="13">
    <source>
        <dbReference type="ARBA" id="ARBA00023209"/>
    </source>
</evidence>
<dbReference type="GO" id="GO:0016301">
    <property type="term" value="F:kinase activity"/>
    <property type="evidence" value="ECO:0007669"/>
    <property type="project" value="UniProtKB-KW"/>
</dbReference>
<keyword evidence="5 16" id="KW-0808">Transferase</keyword>
<evidence type="ECO:0000256" key="2">
    <source>
        <dbReference type="ARBA" id="ARBA00005967"/>
    </source>
</evidence>
<dbReference type="CDD" id="cd14265">
    <property type="entry name" value="UDPK_IM_like"/>
    <property type="match status" value="1"/>
</dbReference>
<keyword evidence="12 15" id="KW-0472">Membrane</keyword>
<evidence type="ECO:0000256" key="6">
    <source>
        <dbReference type="ARBA" id="ARBA00022692"/>
    </source>
</evidence>
<comment type="similarity">
    <text evidence="2">Belongs to the bacterial diacylglycerol kinase family.</text>
</comment>
<dbReference type="Proteomes" id="UP001580928">
    <property type="component" value="Unassembled WGS sequence"/>
</dbReference>
<proteinExistence type="inferred from homology"/>
<feature type="transmembrane region" description="Helical" evidence="15">
    <location>
        <begin position="92"/>
        <end position="113"/>
    </location>
</feature>
<keyword evidence="3" id="KW-1003">Cell membrane</keyword>
<keyword evidence="10 15" id="KW-1133">Transmembrane helix</keyword>
<dbReference type="EMBL" id="JBBVGT010000002">
    <property type="protein sequence ID" value="MFB5945108.1"/>
    <property type="molecule type" value="Genomic_DNA"/>
</dbReference>
<evidence type="ECO:0000256" key="1">
    <source>
        <dbReference type="ARBA" id="ARBA00004651"/>
    </source>
</evidence>
<dbReference type="PANTHER" id="PTHR34299">
    <property type="entry name" value="DIACYLGLYCEROL KINASE"/>
    <property type="match status" value="1"/>
</dbReference>
<comment type="caution">
    <text evidence="16">The sequence shown here is derived from an EMBL/GenBank/DDBJ whole genome shotgun (WGS) entry which is preliminary data.</text>
</comment>
<keyword evidence="6 15" id="KW-0812">Transmembrane</keyword>
<sequence>MKKHNFLRSFVYAFQGIRDSFRSEYNFKFHALAACVALVLGFFLDISVIEWFCITLVISLVFAAELFNTAVESLANAVSLAPNRQIKKAKDAAAAAVLVLSIFALLCGAYIYLPKIFGVEL</sequence>
<evidence type="ECO:0000256" key="4">
    <source>
        <dbReference type="ARBA" id="ARBA00022516"/>
    </source>
</evidence>
<organism evidence="16 17">
    <name type="scientific">Albibacterium profundi</name>
    <dbReference type="NCBI Taxonomy" id="3134906"/>
    <lineage>
        <taxon>Bacteria</taxon>
        <taxon>Pseudomonadati</taxon>
        <taxon>Bacteroidota</taxon>
        <taxon>Sphingobacteriia</taxon>
        <taxon>Sphingobacteriales</taxon>
        <taxon>Sphingobacteriaceae</taxon>
        <taxon>Albibacterium</taxon>
    </lineage>
</organism>
<evidence type="ECO:0000256" key="10">
    <source>
        <dbReference type="ARBA" id="ARBA00022989"/>
    </source>
</evidence>
<feature type="transmembrane region" description="Helical" evidence="15">
    <location>
        <begin position="49"/>
        <end position="71"/>
    </location>
</feature>
<keyword evidence="17" id="KW-1185">Reference proteome</keyword>
<keyword evidence="13" id="KW-0594">Phospholipid biosynthesis</keyword>
<dbReference type="EC" id="2.7.1.-" evidence="16"/>
<evidence type="ECO:0000313" key="16">
    <source>
        <dbReference type="EMBL" id="MFB5945108.1"/>
    </source>
</evidence>
<evidence type="ECO:0000256" key="5">
    <source>
        <dbReference type="ARBA" id="ARBA00022679"/>
    </source>
</evidence>
<evidence type="ECO:0000256" key="9">
    <source>
        <dbReference type="ARBA" id="ARBA00022840"/>
    </source>
</evidence>
<reference evidence="16 17" key="1">
    <citation type="submission" date="2024-04" db="EMBL/GenBank/DDBJ databases">
        <title>Albibacterium profundi sp. nov., isolated from sediment of the Challenger Deep of Mariana Trench.</title>
        <authorList>
            <person name="Wang Y."/>
        </authorList>
    </citation>
    <scope>NUCLEOTIDE SEQUENCE [LARGE SCALE GENOMIC DNA]</scope>
    <source>
        <strain evidence="16 17">RHL897</strain>
    </source>
</reference>
<protein>
    <submittedName>
        <fullName evidence="16">Diacylglycerol kinase family protein</fullName>
        <ecNumber evidence="16">2.7.1.-</ecNumber>
    </submittedName>
</protein>
<evidence type="ECO:0000256" key="15">
    <source>
        <dbReference type="SAM" id="Phobius"/>
    </source>
</evidence>
<keyword evidence="8 16" id="KW-0418">Kinase</keyword>
<evidence type="ECO:0000256" key="3">
    <source>
        <dbReference type="ARBA" id="ARBA00022475"/>
    </source>
</evidence>
<comment type="subcellular location">
    <subcellularLocation>
        <location evidence="1">Cell membrane</location>
        <topology evidence="1">Multi-pass membrane protein</topology>
    </subcellularLocation>
</comment>
<evidence type="ECO:0000256" key="12">
    <source>
        <dbReference type="ARBA" id="ARBA00023136"/>
    </source>
</evidence>
<dbReference type="Pfam" id="PF01219">
    <property type="entry name" value="DAGK_prokar"/>
    <property type="match status" value="1"/>
</dbReference>
<evidence type="ECO:0000256" key="8">
    <source>
        <dbReference type="ARBA" id="ARBA00022777"/>
    </source>
</evidence>
<dbReference type="InterPro" id="IPR036945">
    <property type="entry name" value="DAGK_sf"/>
</dbReference>
<evidence type="ECO:0000313" key="17">
    <source>
        <dbReference type="Proteomes" id="UP001580928"/>
    </source>
</evidence>
<feature type="transmembrane region" description="Helical" evidence="15">
    <location>
        <begin position="25"/>
        <end position="43"/>
    </location>
</feature>
<keyword evidence="14" id="KW-1208">Phospholipid metabolism</keyword>
<dbReference type="Gene3D" id="1.10.287.3610">
    <property type="match status" value="1"/>
</dbReference>
<evidence type="ECO:0000256" key="7">
    <source>
        <dbReference type="ARBA" id="ARBA00022741"/>
    </source>
</evidence>
<keyword evidence="4" id="KW-0444">Lipid biosynthesis</keyword>
<dbReference type="RefSeq" id="WP_375556658.1">
    <property type="nucleotide sequence ID" value="NZ_JBBVGT010000002.1"/>
</dbReference>
<dbReference type="PANTHER" id="PTHR34299:SF1">
    <property type="entry name" value="DIACYLGLYCEROL KINASE"/>
    <property type="match status" value="1"/>
</dbReference>